<proteinExistence type="predicted"/>
<protein>
    <submittedName>
        <fullName evidence="1">Uncharacterized protein</fullName>
    </submittedName>
</protein>
<evidence type="ECO:0000313" key="2">
    <source>
        <dbReference type="Proteomes" id="UP000305948"/>
    </source>
</evidence>
<name>A0A5C3N8L8_9AGAM</name>
<dbReference type="EMBL" id="ML213508">
    <property type="protein sequence ID" value="TFK52806.1"/>
    <property type="molecule type" value="Genomic_DNA"/>
</dbReference>
<organism evidence="1 2">
    <name type="scientific">Heliocybe sulcata</name>
    <dbReference type="NCBI Taxonomy" id="5364"/>
    <lineage>
        <taxon>Eukaryota</taxon>
        <taxon>Fungi</taxon>
        <taxon>Dikarya</taxon>
        <taxon>Basidiomycota</taxon>
        <taxon>Agaricomycotina</taxon>
        <taxon>Agaricomycetes</taxon>
        <taxon>Gloeophyllales</taxon>
        <taxon>Gloeophyllaceae</taxon>
        <taxon>Heliocybe</taxon>
    </lineage>
</organism>
<keyword evidence="2" id="KW-1185">Reference proteome</keyword>
<sequence length="167" mass="18969">MSEFQAGQVIRLRPTRQVFATSSGSWSGNPAHYNRPVIVTFSQDGDLCIAPLLGAKQRHGRWGPKPRMTHEWWNPVDMINFHGPPRDDAQIARAPIRVRCYQQGLPQGYHFKPSYVWVGDSGQWFRSDEVNAHTVQSLDSAYQLASDALQSMAAQNAFWARYLPPPY</sequence>
<dbReference type="AlphaFoldDB" id="A0A5C3N8L8"/>
<accession>A0A5C3N8L8</accession>
<reference evidence="1 2" key="1">
    <citation type="journal article" date="2019" name="Nat. Ecol. Evol.">
        <title>Megaphylogeny resolves global patterns of mushroom evolution.</title>
        <authorList>
            <person name="Varga T."/>
            <person name="Krizsan K."/>
            <person name="Foldi C."/>
            <person name="Dima B."/>
            <person name="Sanchez-Garcia M."/>
            <person name="Sanchez-Ramirez S."/>
            <person name="Szollosi G.J."/>
            <person name="Szarkandi J.G."/>
            <person name="Papp V."/>
            <person name="Albert L."/>
            <person name="Andreopoulos W."/>
            <person name="Angelini C."/>
            <person name="Antonin V."/>
            <person name="Barry K.W."/>
            <person name="Bougher N.L."/>
            <person name="Buchanan P."/>
            <person name="Buyck B."/>
            <person name="Bense V."/>
            <person name="Catcheside P."/>
            <person name="Chovatia M."/>
            <person name="Cooper J."/>
            <person name="Damon W."/>
            <person name="Desjardin D."/>
            <person name="Finy P."/>
            <person name="Geml J."/>
            <person name="Haridas S."/>
            <person name="Hughes K."/>
            <person name="Justo A."/>
            <person name="Karasinski D."/>
            <person name="Kautmanova I."/>
            <person name="Kiss B."/>
            <person name="Kocsube S."/>
            <person name="Kotiranta H."/>
            <person name="LaButti K.M."/>
            <person name="Lechner B.E."/>
            <person name="Liimatainen K."/>
            <person name="Lipzen A."/>
            <person name="Lukacs Z."/>
            <person name="Mihaltcheva S."/>
            <person name="Morgado L.N."/>
            <person name="Niskanen T."/>
            <person name="Noordeloos M.E."/>
            <person name="Ohm R.A."/>
            <person name="Ortiz-Santana B."/>
            <person name="Ovrebo C."/>
            <person name="Racz N."/>
            <person name="Riley R."/>
            <person name="Savchenko A."/>
            <person name="Shiryaev A."/>
            <person name="Soop K."/>
            <person name="Spirin V."/>
            <person name="Szebenyi C."/>
            <person name="Tomsovsky M."/>
            <person name="Tulloss R.E."/>
            <person name="Uehling J."/>
            <person name="Grigoriev I.V."/>
            <person name="Vagvolgyi C."/>
            <person name="Papp T."/>
            <person name="Martin F.M."/>
            <person name="Miettinen O."/>
            <person name="Hibbett D.S."/>
            <person name="Nagy L.G."/>
        </authorList>
    </citation>
    <scope>NUCLEOTIDE SEQUENCE [LARGE SCALE GENOMIC DNA]</scope>
    <source>
        <strain evidence="1 2">OMC1185</strain>
    </source>
</reference>
<dbReference type="OrthoDB" id="3266680at2759"/>
<dbReference type="Proteomes" id="UP000305948">
    <property type="component" value="Unassembled WGS sequence"/>
</dbReference>
<gene>
    <name evidence="1" type="ORF">OE88DRAFT_1733798</name>
</gene>
<evidence type="ECO:0000313" key="1">
    <source>
        <dbReference type="EMBL" id="TFK52806.1"/>
    </source>
</evidence>